<comment type="pathway">
    <text evidence="2 14">Amino-acid biosynthesis; L-lysine biosynthesis via DAP pathway; (S)-tetrahydrodipicolinate from L-aspartate: step 1/4.</text>
</comment>
<dbReference type="PANTHER" id="PTHR21499">
    <property type="entry name" value="ASPARTATE KINASE"/>
    <property type="match status" value="1"/>
</dbReference>
<keyword evidence="10" id="KW-0220">Diaminopimelate biosynthesis</keyword>
<keyword evidence="8 13" id="KW-0418">Kinase</keyword>
<evidence type="ECO:0000256" key="5">
    <source>
        <dbReference type="ARBA" id="ARBA00010122"/>
    </source>
</evidence>
<dbReference type="RefSeq" id="WP_173749501.1">
    <property type="nucleotide sequence ID" value="NZ_JAAITA010000012.1"/>
</dbReference>
<dbReference type="EMBL" id="JAAITA010000012">
    <property type="protein sequence ID" value="NSJ86485.1"/>
    <property type="molecule type" value="Genomic_DNA"/>
</dbReference>
<dbReference type="GO" id="GO:0004072">
    <property type="term" value="F:aspartate kinase activity"/>
    <property type="evidence" value="ECO:0007669"/>
    <property type="project" value="UniProtKB-EC"/>
</dbReference>
<dbReference type="SUPFAM" id="SSF53633">
    <property type="entry name" value="Carbamate kinase-like"/>
    <property type="match status" value="1"/>
</dbReference>
<comment type="catalytic activity">
    <reaction evidence="12 13">
        <text>L-aspartate + ATP = 4-phospho-L-aspartate + ADP</text>
        <dbReference type="Rhea" id="RHEA:23776"/>
        <dbReference type="ChEBI" id="CHEBI:29991"/>
        <dbReference type="ChEBI" id="CHEBI:30616"/>
        <dbReference type="ChEBI" id="CHEBI:57535"/>
        <dbReference type="ChEBI" id="CHEBI:456216"/>
        <dbReference type="EC" id="2.7.2.4"/>
    </reaction>
</comment>
<dbReference type="NCBIfam" id="TIGR00657">
    <property type="entry name" value="asp_kinases"/>
    <property type="match status" value="1"/>
</dbReference>
<evidence type="ECO:0000259" key="15">
    <source>
        <dbReference type="PROSITE" id="PS51671"/>
    </source>
</evidence>
<feature type="domain" description="ACT" evidence="15">
    <location>
        <begin position="375"/>
        <end position="438"/>
    </location>
</feature>
<dbReference type="InterPro" id="IPR036393">
    <property type="entry name" value="AceGlu_kinase-like_sf"/>
</dbReference>
<evidence type="ECO:0000256" key="10">
    <source>
        <dbReference type="ARBA" id="ARBA00022915"/>
    </source>
</evidence>
<comment type="caution">
    <text evidence="16">The sequence shown here is derived from an EMBL/GenBank/DDBJ whole genome shotgun (WGS) entry which is preliminary data.</text>
</comment>
<dbReference type="NCBIfam" id="NF006540">
    <property type="entry name" value="PRK09034.1"/>
    <property type="match status" value="1"/>
</dbReference>
<dbReference type="InterPro" id="IPR001048">
    <property type="entry name" value="Asp/Glu/Uridylate_kinase"/>
</dbReference>
<keyword evidence="11" id="KW-0457">Lysine biosynthesis</keyword>
<dbReference type="InterPro" id="IPR054352">
    <property type="entry name" value="ACT_Aspartokinase"/>
</dbReference>
<dbReference type="Pfam" id="PF22468">
    <property type="entry name" value="ACT_9"/>
    <property type="match status" value="1"/>
</dbReference>
<keyword evidence="17" id="KW-1185">Reference proteome</keyword>
<dbReference type="PROSITE" id="PS51671">
    <property type="entry name" value="ACT"/>
    <property type="match status" value="1"/>
</dbReference>
<evidence type="ECO:0000256" key="7">
    <source>
        <dbReference type="ARBA" id="ARBA00022741"/>
    </source>
</evidence>
<evidence type="ECO:0000256" key="14">
    <source>
        <dbReference type="RuleBase" id="RU004249"/>
    </source>
</evidence>
<proteinExistence type="inferred from homology"/>
<dbReference type="Pfam" id="PF00696">
    <property type="entry name" value="AA_kinase"/>
    <property type="match status" value="1"/>
</dbReference>
<name>A0ABX2I908_BLAHA</name>
<keyword evidence="7" id="KW-0547">Nucleotide-binding</keyword>
<keyword evidence="14" id="KW-0028">Amino-acid biosynthesis</keyword>
<evidence type="ECO:0000256" key="8">
    <source>
        <dbReference type="ARBA" id="ARBA00022777"/>
    </source>
</evidence>
<organism evidence="16 17">
    <name type="scientific">Blautia hansenii</name>
    <name type="common">Ruminococcus hansenii</name>
    <dbReference type="NCBI Taxonomy" id="1322"/>
    <lineage>
        <taxon>Bacteria</taxon>
        <taxon>Bacillati</taxon>
        <taxon>Bacillota</taxon>
        <taxon>Clostridia</taxon>
        <taxon>Lachnospirales</taxon>
        <taxon>Lachnospiraceae</taxon>
        <taxon>Blautia</taxon>
    </lineage>
</organism>
<keyword evidence="9" id="KW-0067">ATP-binding</keyword>
<sequence length="438" mass="48525">MKKVVKFGGSSLASAEQFKKVGAIIRADGTRRYVVPSAPGKRFSEDTKVTDLLYACYRAANEEIFQKVLAEIKSRYQEIIDGLELSLSLEEDFKILEENFRQQIGEEYAASRGEYLNGKIMADYLGFTFVDPAEMIRFDGNGQFDAEITEALVAKRLKDVTEAVVPGFYGAKENGEIKTFSRGGSDITGSIIAGALDVELYENWTDVSGVMVTDPRIINNPKSIDTITYRELRELSYMGATVLHEDAIFPVRKAGIPINIKNTNAPEEDGTMIVEDTCKKPPYTITGIAGKKGFCSLFIEKSMMNSEIGFGRKVLQVLEEQGISFEHVPSGIDTMTIFIHQDEFAEKEQQVIAGIHRAVKPDYMELETDLSLVAVVGRGMRSNRGTAARIFAALAHANVNVRMIDQGSSELNVIVGVKDEDFEPAIKAIYDIFVETQV</sequence>
<dbReference type="Gene3D" id="3.30.2130.10">
    <property type="entry name" value="VC0802-like"/>
    <property type="match status" value="1"/>
</dbReference>
<evidence type="ECO:0000256" key="1">
    <source>
        <dbReference type="ARBA" id="ARBA00003121"/>
    </source>
</evidence>
<dbReference type="PIRSF" id="PIRSF000726">
    <property type="entry name" value="Asp_kin"/>
    <property type="match status" value="1"/>
</dbReference>
<dbReference type="Gene3D" id="3.40.1160.10">
    <property type="entry name" value="Acetylglutamate kinase-like"/>
    <property type="match status" value="1"/>
</dbReference>
<evidence type="ECO:0000256" key="4">
    <source>
        <dbReference type="ARBA" id="ARBA00005139"/>
    </source>
</evidence>
<evidence type="ECO:0000256" key="11">
    <source>
        <dbReference type="ARBA" id="ARBA00023154"/>
    </source>
</evidence>
<dbReference type="Proteomes" id="UP000822142">
    <property type="component" value="Unassembled WGS sequence"/>
</dbReference>
<dbReference type="InterPro" id="IPR018042">
    <property type="entry name" value="Aspartate_kinase_CS"/>
</dbReference>
<dbReference type="EC" id="2.7.2.4" evidence="13"/>
<comment type="pathway">
    <text evidence="3 14">Amino-acid biosynthesis; L-methionine biosynthesis via de novo pathway; L-homoserine from L-aspartate: step 1/3.</text>
</comment>
<dbReference type="InterPro" id="IPR045865">
    <property type="entry name" value="ACT-like_dom_sf"/>
</dbReference>
<comment type="similarity">
    <text evidence="5 13">Belongs to the aspartokinase family.</text>
</comment>
<dbReference type="PANTHER" id="PTHR21499:SF67">
    <property type="entry name" value="ASPARTOKINASE 3"/>
    <property type="match status" value="1"/>
</dbReference>
<reference evidence="16 17" key="1">
    <citation type="journal article" date="2020" name="Cell Host Microbe">
        <title>Functional and Genomic Variation between Human-Derived Isolates of Lachnospiraceae Reveals Inter- and Intra-Species Diversity.</title>
        <authorList>
            <person name="Sorbara M.T."/>
            <person name="Littmann E.R."/>
            <person name="Fontana E."/>
            <person name="Moody T.U."/>
            <person name="Kohout C.E."/>
            <person name="Gjonbalaj M."/>
            <person name="Eaton V."/>
            <person name="Seok R."/>
            <person name="Leiner I.M."/>
            <person name="Pamer E.G."/>
        </authorList>
    </citation>
    <scope>NUCLEOTIDE SEQUENCE [LARGE SCALE GENOMIC DNA]</scope>
    <source>
        <strain evidence="16 17">MSK.15.26</strain>
    </source>
</reference>
<dbReference type="CDD" id="cd04911">
    <property type="entry name" value="ACT_AKiii-YclM-BS_1"/>
    <property type="match status" value="1"/>
</dbReference>
<dbReference type="InterPro" id="IPR005260">
    <property type="entry name" value="Asp_kin_monofn"/>
</dbReference>
<evidence type="ECO:0000313" key="16">
    <source>
        <dbReference type="EMBL" id="NSJ86485.1"/>
    </source>
</evidence>
<evidence type="ECO:0000256" key="9">
    <source>
        <dbReference type="ARBA" id="ARBA00022840"/>
    </source>
</evidence>
<evidence type="ECO:0000256" key="12">
    <source>
        <dbReference type="ARBA" id="ARBA00047872"/>
    </source>
</evidence>
<evidence type="ECO:0000256" key="3">
    <source>
        <dbReference type="ARBA" id="ARBA00004986"/>
    </source>
</evidence>
<evidence type="ECO:0000256" key="6">
    <source>
        <dbReference type="ARBA" id="ARBA00022679"/>
    </source>
</evidence>
<gene>
    <name evidence="16" type="ORF">G5A70_09960</name>
</gene>
<dbReference type="CDD" id="cd04916">
    <property type="entry name" value="ACT_AKiii-YclM-BS_2"/>
    <property type="match status" value="1"/>
</dbReference>
<evidence type="ECO:0000313" key="17">
    <source>
        <dbReference type="Proteomes" id="UP000822142"/>
    </source>
</evidence>
<dbReference type="SUPFAM" id="SSF55021">
    <property type="entry name" value="ACT-like"/>
    <property type="match status" value="2"/>
</dbReference>
<evidence type="ECO:0000256" key="2">
    <source>
        <dbReference type="ARBA" id="ARBA00004766"/>
    </source>
</evidence>
<protein>
    <recommendedName>
        <fullName evidence="13">Aspartokinase</fullName>
        <ecNumber evidence="13">2.7.2.4</ecNumber>
    </recommendedName>
</protein>
<keyword evidence="6 13" id="KW-0808">Transferase</keyword>
<comment type="pathway">
    <text evidence="4 14">Amino-acid biosynthesis; L-threonine biosynthesis; L-threonine from L-aspartate: step 1/5.</text>
</comment>
<evidence type="ECO:0000256" key="13">
    <source>
        <dbReference type="RuleBase" id="RU003448"/>
    </source>
</evidence>
<dbReference type="PROSITE" id="PS00324">
    <property type="entry name" value="ASPARTOKINASE"/>
    <property type="match status" value="1"/>
</dbReference>
<dbReference type="InterPro" id="IPR001341">
    <property type="entry name" value="Asp_kinase"/>
</dbReference>
<dbReference type="InterPro" id="IPR002912">
    <property type="entry name" value="ACT_dom"/>
</dbReference>
<comment type="function">
    <text evidence="1">Catalyzes the phosphorylation of the beta-carboxyl group of aspartic acid with ATP to yield 4-phospho-L-aspartate, which is involved in the branched biosynthetic pathway leading to the biosynthesis of amino acids threonine, isoleucine and methionine.</text>
</comment>
<accession>A0ABX2I908</accession>